<keyword evidence="3" id="KW-1185">Reference proteome</keyword>
<proteinExistence type="predicted"/>
<reference evidence="2 3" key="1">
    <citation type="submission" date="2019-02" db="EMBL/GenBank/DDBJ databases">
        <title>Sequencing the genomes of 1000 actinobacteria strains.</title>
        <authorList>
            <person name="Klenk H.-P."/>
        </authorList>
    </citation>
    <scope>NUCLEOTIDE SEQUENCE [LARGE SCALE GENOMIC DNA]</scope>
    <source>
        <strain evidence="2 3">DSM 45779</strain>
    </source>
</reference>
<dbReference type="Proteomes" id="UP000291591">
    <property type="component" value="Unassembled WGS sequence"/>
</dbReference>
<sequence length="71" mass="8231">MITGYVLGWMSALPCMFGLTWWLDRRDERRRRTTLRIDQTPVPLPGAYEPWSERSLPGVRTHTVVDGEGRS</sequence>
<name>A0A4Q7V004_PSEST</name>
<protein>
    <submittedName>
        <fullName evidence="2">Uncharacterized protein</fullName>
    </submittedName>
</protein>
<accession>A0A4Q7V004</accession>
<evidence type="ECO:0000313" key="3">
    <source>
        <dbReference type="Proteomes" id="UP000291591"/>
    </source>
</evidence>
<keyword evidence="1" id="KW-1133">Transmembrane helix</keyword>
<evidence type="ECO:0000256" key="1">
    <source>
        <dbReference type="SAM" id="Phobius"/>
    </source>
</evidence>
<evidence type="ECO:0000313" key="2">
    <source>
        <dbReference type="EMBL" id="RZT87405.1"/>
    </source>
</evidence>
<gene>
    <name evidence="2" type="ORF">EV383_4328</name>
</gene>
<comment type="caution">
    <text evidence="2">The sequence shown here is derived from an EMBL/GenBank/DDBJ whole genome shotgun (WGS) entry which is preliminary data.</text>
</comment>
<dbReference type="EMBL" id="SHKL01000001">
    <property type="protein sequence ID" value="RZT87405.1"/>
    <property type="molecule type" value="Genomic_DNA"/>
</dbReference>
<keyword evidence="1" id="KW-0472">Membrane</keyword>
<keyword evidence="1" id="KW-0812">Transmembrane</keyword>
<feature type="transmembrane region" description="Helical" evidence="1">
    <location>
        <begin position="6"/>
        <end position="23"/>
    </location>
</feature>
<organism evidence="2 3">
    <name type="scientific">Pseudonocardia sediminis</name>
    <dbReference type="NCBI Taxonomy" id="1397368"/>
    <lineage>
        <taxon>Bacteria</taxon>
        <taxon>Bacillati</taxon>
        <taxon>Actinomycetota</taxon>
        <taxon>Actinomycetes</taxon>
        <taxon>Pseudonocardiales</taxon>
        <taxon>Pseudonocardiaceae</taxon>
        <taxon>Pseudonocardia</taxon>
    </lineage>
</organism>
<dbReference type="AlphaFoldDB" id="A0A4Q7V004"/>